<reference evidence="2" key="1">
    <citation type="submission" date="2021-03" db="EMBL/GenBank/DDBJ databases">
        <authorList>
            <person name="Tagirdzhanova G."/>
        </authorList>
    </citation>
    <scope>NUCLEOTIDE SEQUENCE</scope>
</reference>
<comment type="caution">
    <text evidence="2">The sequence shown here is derived from an EMBL/GenBank/DDBJ whole genome shotgun (WGS) entry which is preliminary data.</text>
</comment>
<keyword evidence="3" id="KW-1185">Reference proteome</keyword>
<sequence>MSDSRIPQLSCRETNVPQYFDREQEKATEGLPAKCQEADASLDEAASGTLVVTVAADIRAPSFDSFPWDPSSDLAEPFILGTQDLFADPFPEFTLPSHSDLTFPQLLPTEDVLPIEEESSGNSSPPLAETFALGLISIEPSEGLQQDAQDKGATTGFEFDGPDQRVPTRKKFYRPQDVKRHVSSRHSANEEKNNYFCEFRDCEYATKGFSRNDNRLRHVRLKHEGEPRGSSPGNMDINQQDF</sequence>
<proteinExistence type="predicted"/>
<dbReference type="EMBL" id="CAJPDR010000617">
    <property type="protein sequence ID" value="CAF9940662.1"/>
    <property type="molecule type" value="Genomic_DNA"/>
</dbReference>
<protein>
    <recommendedName>
        <fullName evidence="4">C2H2-type domain-containing protein</fullName>
    </recommendedName>
</protein>
<dbReference type="Proteomes" id="UP000664203">
    <property type="component" value="Unassembled WGS sequence"/>
</dbReference>
<dbReference type="AlphaFoldDB" id="A0A8H3J4R3"/>
<gene>
    <name evidence="2" type="ORF">ALECFALPRED_008784</name>
</gene>
<feature type="region of interest" description="Disordered" evidence="1">
    <location>
        <begin position="213"/>
        <end position="242"/>
    </location>
</feature>
<feature type="compositionally biased region" description="Polar residues" evidence="1">
    <location>
        <begin position="231"/>
        <end position="242"/>
    </location>
</feature>
<feature type="compositionally biased region" description="Basic and acidic residues" evidence="1">
    <location>
        <begin position="213"/>
        <end position="227"/>
    </location>
</feature>
<organism evidence="2 3">
    <name type="scientific">Alectoria fallacina</name>
    <dbReference type="NCBI Taxonomy" id="1903189"/>
    <lineage>
        <taxon>Eukaryota</taxon>
        <taxon>Fungi</taxon>
        <taxon>Dikarya</taxon>
        <taxon>Ascomycota</taxon>
        <taxon>Pezizomycotina</taxon>
        <taxon>Lecanoromycetes</taxon>
        <taxon>OSLEUM clade</taxon>
        <taxon>Lecanoromycetidae</taxon>
        <taxon>Lecanorales</taxon>
        <taxon>Lecanorineae</taxon>
        <taxon>Parmeliaceae</taxon>
        <taxon>Alectoria</taxon>
    </lineage>
</organism>
<evidence type="ECO:0000313" key="2">
    <source>
        <dbReference type="EMBL" id="CAF9940662.1"/>
    </source>
</evidence>
<evidence type="ECO:0000256" key="1">
    <source>
        <dbReference type="SAM" id="MobiDB-lite"/>
    </source>
</evidence>
<evidence type="ECO:0008006" key="4">
    <source>
        <dbReference type="Google" id="ProtNLM"/>
    </source>
</evidence>
<feature type="region of interest" description="Disordered" evidence="1">
    <location>
        <begin position="144"/>
        <end position="169"/>
    </location>
</feature>
<evidence type="ECO:0000313" key="3">
    <source>
        <dbReference type="Proteomes" id="UP000664203"/>
    </source>
</evidence>
<accession>A0A8H3J4R3</accession>
<name>A0A8H3J4R3_9LECA</name>
<dbReference type="OrthoDB" id="8922241at2759"/>
<dbReference type="Gene3D" id="3.30.160.60">
    <property type="entry name" value="Classic Zinc Finger"/>
    <property type="match status" value="1"/>
</dbReference>